<feature type="compositionally biased region" description="Basic and acidic residues" evidence="1">
    <location>
        <begin position="183"/>
        <end position="218"/>
    </location>
</feature>
<proteinExistence type="predicted"/>
<feature type="compositionally biased region" description="Basic and acidic residues" evidence="1">
    <location>
        <begin position="557"/>
        <end position="566"/>
    </location>
</feature>
<feature type="region of interest" description="Disordered" evidence="1">
    <location>
        <begin position="91"/>
        <end position="430"/>
    </location>
</feature>
<feature type="region of interest" description="Disordered" evidence="1">
    <location>
        <begin position="451"/>
        <end position="648"/>
    </location>
</feature>
<evidence type="ECO:0000313" key="5">
    <source>
        <dbReference type="Proteomes" id="UP001302367"/>
    </source>
</evidence>
<dbReference type="OrthoDB" id="284473at2759"/>
<sequence length="861" mass="94531">MQDKQKWIPTREEQADLEAIDAELQRMREHITTDPYVMTIPQDVEPRYHHHYEAQAKQWLYSTPFSEGEHEATQYLTFHYHEPGKGMYMLHNSRPIGEPSANGHRDKPRPGTGANTPSGGVKKTISFSAYKKGKQTGDTATPERGAATSEDAPAKQPAVKGPIERVKAETQEMLAAVAEETEDIQKMQKEKSPEQGDLKRKRDQKDEGPQQREKKSEGELAPSSKKQKVEVPPRAISGSQDAKPSKVPKESKLVDGDKHDAESGLPPRLSPGMPPRLSPGLPAKLSPLHPTATPPVPANTHVQQDTAKIPEKLPSRLSPSIPENIAKALKARANSSKPAASSTIQKDKDNKLTPLKKSDGISKHKSPVPRNGHRARSGSPSAPSEGDAKAVTVDARPRDKSPPPSQDEEIVVAKVSKTKSAEKVETAEKPRLLVRLKFRRARRDDILRILKMRSKPDKSMLVPTTSAAEPATFAKPSDKRSDDRKEDAAKVKGVAQKVGPGKKKEKASVEEPPEKHAEKTVPKQPEKRPVKASEKAASPKRKAEDDKQGPAAKRKKLEPSDARREPSTPAQRDVESPAAPKSGQHNTPGTRKDILSQAMRREQSQDSNATHTPPATSSTPSVAGNLQPNGISRPPSSQPSSKTPRQNAFEVEQKRLEVLGRELKHAATAHLNHSQTPVDQKLAAVKSVESFLCYMLAFTCADEAAAAADPRQVPPYRLWRTLNGLYAFVKRITDAYLPLSGLICSLGVVFNSRILEISTVLADPPSQHTFVDVAQLLQKAVAGADEKLDIDALQDSFPRCWKERAKKMPANDKLDPTKLGGQYKLPLGPATTPVRAARAGHAMLREWMDREKVDYSLKLKL</sequence>
<feature type="compositionally biased region" description="Basic and acidic residues" evidence="1">
    <location>
        <begin position="419"/>
        <end position="430"/>
    </location>
</feature>
<organism evidence="2 4">
    <name type="scientific">Cercospora beticola</name>
    <name type="common">Sugarbeet leaf spot fungus</name>
    <dbReference type="NCBI Taxonomy" id="122368"/>
    <lineage>
        <taxon>Eukaryota</taxon>
        <taxon>Fungi</taxon>
        <taxon>Dikarya</taxon>
        <taxon>Ascomycota</taxon>
        <taxon>Pezizomycotina</taxon>
        <taxon>Dothideomycetes</taxon>
        <taxon>Dothideomycetidae</taxon>
        <taxon>Mycosphaerellales</taxon>
        <taxon>Mycosphaerellaceae</taxon>
        <taxon>Cercospora</taxon>
    </lineage>
</organism>
<name>A0A2G5I4M2_CERBT</name>
<dbReference type="AlphaFoldDB" id="A0A2G5I4M2"/>
<feature type="compositionally biased region" description="Basic and acidic residues" evidence="1">
    <location>
        <begin position="506"/>
        <end position="534"/>
    </location>
</feature>
<reference evidence="2 4" key="1">
    <citation type="submission" date="2015-10" db="EMBL/GenBank/DDBJ databases">
        <title>The cercosporin biosynthetic gene cluster was horizontally transferred to several fungal lineages and shown to be expanded in Cercospora beticola based on microsynteny with recipient genomes.</title>
        <authorList>
            <person name="De Jonge R."/>
            <person name="Ebert M.K."/>
            <person name="Suttle J.C."/>
            <person name="Jurick Ii W.M."/>
            <person name="Secor G.A."/>
            <person name="Thomma B.P."/>
            <person name="Van De Peer Y."/>
            <person name="Bolton M.D."/>
        </authorList>
    </citation>
    <scope>NUCLEOTIDE SEQUENCE [LARGE SCALE GENOMIC DNA]</scope>
    <source>
        <strain evidence="2 4">09-40</strain>
    </source>
</reference>
<evidence type="ECO:0000313" key="2">
    <source>
        <dbReference type="EMBL" id="PIA99452.1"/>
    </source>
</evidence>
<evidence type="ECO:0000313" key="3">
    <source>
        <dbReference type="EMBL" id="WPA99773.1"/>
    </source>
</evidence>
<feature type="compositionally biased region" description="Basic and acidic residues" evidence="1">
    <location>
        <begin position="345"/>
        <end position="362"/>
    </location>
</feature>
<reference evidence="3 5" key="2">
    <citation type="submission" date="2023-09" db="EMBL/GenBank/DDBJ databases">
        <title>Complete-Gapless Cercospora beticola genome.</title>
        <authorList>
            <person name="Wyatt N.A."/>
            <person name="Spanner R.E."/>
            <person name="Bolton M.D."/>
        </authorList>
    </citation>
    <scope>NUCLEOTIDE SEQUENCE [LARGE SCALE GENOMIC DNA]</scope>
    <source>
        <strain evidence="3">Cb09-40</strain>
    </source>
</reference>
<dbReference type="EMBL" id="CP134186">
    <property type="protein sequence ID" value="WPA99773.1"/>
    <property type="molecule type" value="Genomic_DNA"/>
</dbReference>
<feature type="compositionally biased region" description="Basic and acidic residues" evidence="1">
    <location>
        <begin position="590"/>
        <end position="604"/>
    </location>
</feature>
<feature type="compositionally biased region" description="Basic and acidic residues" evidence="1">
    <location>
        <begin position="243"/>
        <end position="262"/>
    </location>
</feature>
<feature type="compositionally biased region" description="Low complexity" evidence="1">
    <location>
        <begin position="609"/>
        <end position="623"/>
    </location>
</feature>
<evidence type="ECO:0000256" key="1">
    <source>
        <dbReference type="SAM" id="MobiDB-lite"/>
    </source>
</evidence>
<dbReference type="EMBL" id="LKMD01000101">
    <property type="protein sequence ID" value="PIA99452.1"/>
    <property type="molecule type" value="Genomic_DNA"/>
</dbReference>
<evidence type="ECO:0000313" key="4">
    <source>
        <dbReference type="Proteomes" id="UP000230605"/>
    </source>
</evidence>
<keyword evidence="5" id="KW-1185">Reference proteome</keyword>
<feature type="compositionally biased region" description="Basic and acidic residues" evidence="1">
    <location>
        <begin position="476"/>
        <end position="490"/>
    </location>
</feature>
<dbReference type="Proteomes" id="UP000230605">
    <property type="component" value="Chromosome 3"/>
</dbReference>
<protein>
    <submittedName>
        <fullName evidence="2">Neurofilament heavy polypeptide</fullName>
    </submittedName>
</protein>
<feature type="compositionally biased region" description="Basic residues" evidence="1">
    <location>
        <begin position="363"/>
        <end position="376"/>
    </location>
</feature>
<gene>
    <name evidence="2" type="ORF">CB0940_02627</name>
    <name evidence="3" type="ORF">RHO25_004392</name>
</gene>
<accession>A0A2G5I4M2</accession>
<feature type="compositionally biased region" description="Pro residues" evidence="1">
    <location>
        <begin position="268"/>
        <end position="277"/>
    </location>
</feature>
<feature type="compositionally biased region" description="Polar residues" evidence="1">
    <location>
        <begin position="624"/>
        <end position="646"/>
    </location>
</feature>
<dbReference type="Proteomes" id="UP001302367">
    <property type="component" value="Chromosome 3"/>
</dbReference>
<feature type="compositionally biased region" description="Polar residues" evidence="1">
    <location>
        <begin position="333"/>
        <end position="344"/>
    </location>
</feature>